<keyword evidence="5 15" id="KW-0378">Hydrolase</keyword>
<feature type="binding site" evidence="15">
    <location>
        <begin position="38"/>
        <end position="45"/>
    </location>
    <ligand>
        <name>ATP</name>
        <dbReference type="ChEBI" id="CHEBI:30616"/>
    </ligand>
</feature>
<dbReference type="InterPro" id="IPR014017">
    <property type="entry name" value="DNA_helicase_UvrD-like_C"/>
</dbReference>
<reference evidence="19 20" key="1">
    <citation type="submission" date="2016-11" db="EMBL/GenBank/DDBJ databases">
        <authorList>
            <person name="Jaros S."/>
            <person name="Januszkiewicz K."/>
            <person name="Wedrychowicz H."/>
        </authorList>
    </citation>
    <scope>NUCLEOTIDE SEQUENCE [LARGE SCALE GENOMIC DNA]</scope>
    <source>
        <strain evidence="19 20">DSM 18119</strain>
    </source>
</reference>
<dbReference type="GO" id="GO:0004527">
    <property type="term" value="F:exonuclease activity"/>
    <property type="evidence" value="ECO:0007669"/>
    <property type="project" value="UniProtKB-KW"/>
</dbReference>
<evidence type="ECO:0000256" key="15">
    <source>
        <dbReference type="PROSITE-ProRule" id="PRU00560"/>
    </source>
</evidence>
<gene>
    <name evidence="19" type="ORF">SAMN02745131_03427</name>
</gene>
<evidence type="ECO:0000256" key="9">
    <source>
        <dbReference type="ARBA" id="ARBA00023125"/>
    </source>
</evidence>
<dbReference type="EMBL" id="FQUU01000017">
    <property type="protein sequence ID" value="SHF74419.1"/>
    <property type="molecule type" value="Genomic_DNA"/>
</dbReference>
<evidence type="ECO:0000256" key="11">
    <source>
        <dbReference type="ARBA" id="ARBA00023235"/>
    </source>
</evidence>
<dbReference type="SUPFAM" id="SSF52540">
    <property type="entry name" value="P-loop containing nucleoside triphosphate hydrolases"/>
    <property type="match status" value="1"/>
</dbReference>
<dbReference type="Proteomes" id="UP000184048">
    <property type="component" value="Unassembled WGS sequence"/>
</dbReference>
<feature type="domain" description="UvrD-like helicase ATP-binding" evidence="17">
    <location>
        <begin position="17"/>
        <end position="342"/>
    </location>
</feature>
<keyword evidence="9" id="KW-0238">DNA-binding</keyword>
<evidence type="ECO:0000256" key="5">
    <source>
        <dbReference type="ARBA" id="ARBA00022801"/>
    </source>
</evidence>
<dbReference type="GO" id="GO:0043138">
    <property type="term" value="F:3'-5' DNA helicase activity"/>
    <property type="evidence" value="ECO:0007669"/>
    <property type="project" value="UniProtKB-EC"/>
</dbReference>
<accession>A0A1M5E594</accession>
<evidence type="ECO:0000256" key="12">
    <source>
        <dbReference type="ARBA" id="ARBA00034617"/>
    </source>
</evidence>
<dbReference type="InterPro" id="IPR038726">
    <property type="entry name" value="PDDEXK_AddAB-type"/>
</dbReference>
<evidence type="ECO:0000256" key="7">
    <source>
        <dbReference type="ARBA" id="ARBA00022839"/>
    </source>
</evidence>
<keyword evidence="16" id="KW-0175">Coiled coil</keyword>
<dbReference type="GO" id="GO:0033202">
    <property type="term" value="C:DNA helicase complex"/>
    <property type="evidence" value="ECO:0007669"/>
    <property type="project" value="TreeGrafter"/>
</dbReference>
<keyword evidence="10" id="KW-0234">DNA repair</keyword>
<keyword evidence="3 15" id="KW-0547">Nucleotide-binding</keyword>
<dbReference type="Gene3D" id="1.10.10.160">
    <property type="match status" value="1"/>
</dbReference>
<dbReference type="GO" id="GO:0005829">
    <property type="term" value="C:cytosol"/>
    <property type="evidence" value="ECO:0007669"/>
    <property type="project" value="TreeGrafter"/>
</dbReference>
<dbReference type="OrthoDB" id="9810135at2"/>
<dbReference type="RefSeq" id="WP_072836559.1">
    <property type="nucleotide sequence ID" value="NZ_FQUU01000017.1"/>
</dbReference>
<proteinExistence type="inferred from homology"/>
<evidence type="ECO:0000256" key="16">
    <source>
        <dbReference type="SAM" id="Coils"/>
    </source>
</evidence>
<comment type="similarity">
    <text evidence="1">Belongs to the helicase family. UvrD subfamily.</text>
</comment>
<evidence type="ECO:0000256" key="8">
    <source>
        <dbReference type="ARBA" id="ARBA00022840"/>
    </source>
</evidence>
<keyword evidence="7" id="KW-0269">Exonuclease</keyword>
<organism evidence="19 20">
    <name type="scientific">Flavisolibacter ginsengisoli DSM 18119</name>
    <dbReference type="NCBI Taxonomy" id="1121884"/>
    <lineage>
        <taxon>Bacteria</taxon>
        <taxon>Pseudomonadati</taxon>
        <taxon>Bacteroidota</taxon>
        <taxon>Chitinophagia</taxon>
        <taxon>Chitinophagales</taxon>
        <taxon>Chitinophagaceae</taxon>
        <taxon>Flavisolibacter</taxon>
    </lineage>
</organism>
<evidence type="ECO:0000256" key="6">
    <source>
        <dbReference type="ARBA" id="ARBA00022806"/>
    </source>
</evidence>
<dbReference type="PROSITE" id="PS51217">
    <property type="entry name" value="UVRD_HELICASE_CTER"/>
    <property type="match status" value="1"/>
</dbReference>
<dbReference type="InterPro" id="IPR000212">
    <property type="entry name" value="DNA_helicase_UvrD/REP"/>
</dbReference>
<dbReference type="GO" id="GO:0003677">
    <property type="term" value="F:DNA binding"/>
    <property type="evidence" value="ECO:0007669"/>
    <property type="project" value="UniProtKB-KW"/>
</dbReference>
<feature type="domain" description="UvrD-like helicase C-terminal" evidence="18">
    <location>
        <begin position="343"/>
        <end position="647"/>
    </location>
</feature>
<dbReference type="InterPro" id="IPR014016">
    <property type="entry name" value="UvrD-like_ATP-bd"/>
</dbReference>
<evidence type="ECO:0000256" key="13">
    <source>
        <dbReference type="ARBA" id="ARBA00034808"/>
    </source>
</evidence>
<evidence type="ECO:0000256" key="1">
    <source>
        <dbReference type="ARBA" id="ARBA00009922"/>
    </source>
</evidence>
<name>A0A1M5E594_9BACT</name>
<evidence type="ECO:0000256" key="2">
    <source>
        <dbReference type="ARBA" id="ARBA00022722"/>
    </source>
</evidence>
<dbReference type="PANTHER" id="PTHR11070:SF49">
    <property type="entry name" value="ATP-DEPENDENT HELICASE_DEOXYRIBONUCLEASE SUBUNIT B"/>
    <property type="match status" value="1"/>
</dbReference>
<evidence type="ECO:0000313" key="19">
    <source>
        <dbReference type="EMBL" id="SHF74419.1"/>
    </source>
</evidence>
<dbReference type="Pfam" id="PF12705">
    <property type="entry name" value="PDDEXK_1"/>
    <property type="match status" value="1"/>
</dbReference>
<evidence type="ECO:0000259" key="18">
    <source>
        <dbReference type="PROSITE" id="PS51217"/>
    </source>
</evidence>
<dbReference type="STRING" id="1121884.SAMN02745131_03427"/>
<evidence type="ECO:0000256" key="10">
    <source>
        <dbReference type="ARBA" id="ARBA00023204"/>
    </source>
</evidence>
<dbReference type="CDD" id="cd17932">
    <property type="entry name" value="DEXQc_UvrD"/>
    <property type="match status" value="1"/>
</dbReference>
<evidence type="ECO:0000259" key="17">
    <source>
        <dbReference type="PROSITE" id="PS51198"/>
    </source>
</evidence>
<evidence type="ECO:0000256" key="3">
    <source>
        <dbReference type="ARBA" id="ARBA00022741"/>
    </source>
</evidence>
<dbReference type="GO" id="GO:0000725">
    <property type="term" value="P:recombinational repair"/>
    <property type="evidence" value="ECO:0007669"/>
    <property type="project" value="TreeGrafter"/>
</dbReference>
<keyword evidence="11" id="KW-0413">Isomerase</keyword>
<keyword evidence="2" id="KW-0540">Nuclease</keyword>
<keyword evidence="4" id="KW-0227">DNA damage</keyword>
<sequence>MSLLKDKLLQNFNAEYNKLNAQQKQAVDKIYGPVMVVAGPGTGKTQILSVRIGKILLETDVLPSNILCLTYTDAGVLAMRKRLLSLIGPDAYTVQIHSFHSFCNMVIQQNMHLFHKKDLQPINELEQVQCLVELIDSFDNTNPLKRFKTDAYFEANYLKELFGSMKREGWTPEFLLQKIDDYVENIIPETFYNKTKFKKGIVELTVEGKKEIEKMVMLKAAVQAFPQYQQILKEKQRYDFDDMINWVIAVFESDPEVLASYQEQYQFFLVDEYQDTSGAQNKLVELLVSYWQEESPNLFVVGDDDQSIYRFQGANMENMVQLARKYEKDLLQVVLTQNYRSVQPILDAAHSLIQNNVQRLVNEYKDLEKILTSANEAHKDLQIAPVIRSVNNEFEENILIAEEIRELIAEGVEPGRIAVIYKEHKTGEELQKFLQLQSIPYYTRKSLNLLKEPLVKKILSYPQYIIAEKEIPFSGESVLFEILHHNFHHLPALKIATICNEVNTNKRTKKEPVFLRDYLGRLTTANQQKLFSDDETTDRFIRVHQVLEQLISASENLPLLKWFELLFNEAGILSYIMKQPDKAWLMKLLNGFFDFLQDECRRNPDMDLEGLLKQIHLLEENGISIPLVQTSGNEKGVNLLTCHGSKGLEYEYVFFIGCYSSVWETKRKFSQGYKLPPNVFNSESPEEKEEELRRLFFVAATRAEKYLYISFPSFTNEGKALEASRFIAEMNSLDLKVQPITINEDTRLVYSSLRYGLVQQPELEKAEKDFIDNLLVNFKMNVTALNNYLECPIKFYYNNLIRIPSAISESAQFGSSMHDALNFFYVKMMEAGRQYPGKEVLINRFQWHIHFNREVFTKESLLRFTEYGSRCLSAFYDQFFAGAGEEFVRTEVPMEAVVDHVPLKGFADKLQYWGNEVMITDFKTGSLEKSNRRYEFVEPGHPQKPEGGNYWRQAVFYKILFDRQKAKNKELRGIEFLFIEPNEKNEFDHKKIIIRPDHEEIVLDQVQQSWERIQAHDFYKGCGKPECHWCNFVKEHKLYVSLHELKEEEELTEFRVM</sequence>
<dbReference type="EC" id="5.6.2.4" evidence="13"/>
<comment type="catalytic activity">
    <reaction evidence="14">
        <text>ATP + H2O = ADP + phosphate + H(+)</text>
        <dbReference type="Rhea" id="RHEA:13065"/>
        <dbReference type="ChEBI" id="CHEBI:15377"/>
        <dbReference type="ChEBI" id="CHEBI:15378"/>
        <dbReference type="ChEBI" id="CHEBI:30616"/>
        <dbReference type="ChEBI" id="CHEBI:43474"/>
        <dbReference type="ChEBI" id="CHEBI:456216"/>
        <dbReference type="EC" id="5.6.2.4"/>
    </reaction>
</comment>
<keyword evidence="8 15" id="KW-0067">ATP-binding</keyword>
<dbReference type="Pfam" id="PF13361">
    <property type="entry name" value="UvrD_C"/>
    <property type="match status" value="1"/>
</dbReference>
<dbReference type="InterPro" id="IPR027417">
    <property type="entry name" value="P-loop_NTPase"/>
</dbReference>
<dbReference type="PROSITE" id="PS51198">
    <property type="entry name" value="UVRD_HELICASE_ATP_BIND"/>
    <property type="match status" value="1"/>
</dbReference>
<comment type="catalytic activity">
    <reaction evidence="12">
        <text>Couples ATP hydrolysis with the unwinding of duplex DNA by translocating in the 3'-5' direction.</text>
        <dbReference type="EC" id="5.6.2.4"/>
    </reaction>
</comment>
<dbReference type="InterPro" id="IPR013986">
    <property type="entry name" value="DExx_box_DNA_helicase_dom_sf"/>
</dbReference>
<dbReference type="Gene3D" id="3.40.50.300">
    <property type="entry name" value="P-loop containing nucleotide triphosphate hydrolases"/>
    <property type="match status" value="2"/>
</dbReference>
<dbReference type="PANTHER" id="PTHR11070">
    <property type="entry name" value="UVRD / RECB / PCRA DNA HELICASE FAMILY MEMBER"/>
    <property type="match status" value="1"/>
</dbReference>
<dbReference type="AlphaFoldDB" id="A0A1M5E594"/>
<evidence type="ECO:0000256" key="14">
    <source>
        <dbReference type="ARBA" id="ARBA00048988"/>
    </source>
</evidence>
<protein>
    <recommendedName>
        <fullName evidence="13">DNA 3'-5' helicase</fullName>
        <ecNumber evidence="13">5.6.2.4</ecNumber>
    </recommendedName>
</protein>
<evidence type="ECO:0000256" key="4">
    <source>
        <dbReference type="ARBA" id="ARBA00022763"/>
    </source>
</evidence>
<evidence type="ECO:0000313" key="20">
    <source>
        <dbReference type="Proteomes" id="UP000184048"/>
    </source>
</evidence>
<dbReference type="InterPro" id="IPR011604">
    <property type="entry name" value="PDDEXK-like_dom_sf"/>
</dbReference>
<keyword evidence="6 15" id="KW-0347">Helicase</keyword>
<dbReference type="Gene3D" id="3.90.320.10">
    <property type="match status" value="1"/>
</dbReference>
<feature type="coiled-coil region" evidence="16">
    <location>
        <begin position="350"/>
        <end position="384"/>
    </location>
</feature>
<dbReference type="Pfam" id="PF00580">
    <property type="entry name" value="UvrD-helicase"/>
    <property type="match status" value="1"/>
</dbReference>
<dbReference type="Gene3D" id="1.10.486.10">
    <property type="entry name" value="PCRA, domain 4"/>
    <property type="match status" value="1"/>
</dbReference>
<dbReference type="GO" id="GO:0005524">
    <property type="term" value="F:ATP binding"/>
    <property type="evidence" value="ECO:0007669"/>
    <property type="project" value="UniProtKB-UniRule"/>
</dbReference>
<keyword evidence="20" id="KW-1185">Reference proteome</keyword>